<dbReference type="EMBL" id="JBHMCT010000006">
    <property type="protein sequence ID" value="MFB9553874.1"/>
    <property type="molecule type" value="Genomic_DNA"/>
</dbReference>
<gene>
    <name evidence="3" type="ORF">ACFFTP_06625</name>
</gene>
<keyword evidence="2" id="KW-0472">Membrane</keyword>
<reference evidence="3 4" key="1">
    <citation type="submission" date="2024-09" db="EMBL/GenBank/DDBJ databases">
        <authorList>
            <person name="Sun Q."/>
            <person name="Mori K."/>
        </authorList>
    </citation>
    <scope>NUCLEOTIDE SEQUENCE [LARGE SCALE GENOMIC DNA]</scope>
    <source>
        <strain evidence="3 4">JCM 4414</strain>
    </source>
</reference>
<protein>
    <recommendedName>
        <fullName evidence="5">ABC transporter permease</fullName>
    </recommendedName>
</protein>
<feature type="region of interest" description="Disordered" evidence="1">
    <location>
        <begin position="1"/>
        <end position="21"/>
    </location>
</feature>
<accession>A0ABV5QLE5</accession>
<dbReference type="RefSeq" id="WP_345489731.1">
    <property type="nucleotide sequence ID" value="NZ_BAAAWU010000001.1"/>
</dbReference>
<keyword evidence="4" id="KW-1185">Reference proteome</keyword>
<keyword evidence="2" id="KW-1133">Transmembrane helix</keyword>
<evidence type="ECO:0000313" key="3">
    <source>
        <dbReference type="EMBL" id="MFB9553874.1"/>
    </source>
</evidence>
<feature type="transmembrane region" description="Helical" evidence="2">
    <location>
        <begin position="34"/>
        <end position="53"/>
    </location>
</feature>
<organism evidence="3 4">
    <name type="scientific">Streptomyces roseoviridis</name>
    <dbReference type="NCBI Taxonomy" id="67361"/>
    <lineage>
        <taxon>Bacteria</taxon>
        <taxon>Bacillati</taxon>
        <taxon>Actinomycetota</taxon>
        <taxon>Actinomycetes</taxon>
        <taxon>Kitasatosporales</taxon>
        <taxon>Streptomycetaceae</taxon>
        <taxon>Streptomyces</taxon>
    </lineage>
</organism>
<comment type="caution">
    <text evidence="3">The sequence shown here is derived from an EMBL/GenBank/DDBJ whole genome shotgun (WGS) entry which is preliminary data.</text>
</comment>
<name>A0ABV5QLE5_9ACTN</name>
<evidence type="ECO:0008006" key="5">
    <source>
        <dbReference type="Google" id="ProtNLM"/>
    </source>
</evidence>
<sequence length="81" mass="8351">MTARAMTARGTTARNHTGARSDVRAAPAGVDTRLPWWALALPVLAFAALFVLVTDPGHAHAAGADPGIGGLLARIQQTLPL</sequence>
<proteinExistence type="predicted"/>
<evidence type="ECO:0000313" key="4">
    <source>
        <dbReference type="Proteomes" id="UP001589716"/>
    </source>
</evidence>
<dbReference type="Proteomes" id="UP001589716">
    <property type="component" value="Unassembled WGS sequence"/>
</dbReference>
<evidence type="ECO:0000256" key="2">
    <source>
        <dbReference type="SAM" id="Phobius"/>
    </source>
</evidence>
<keyword evidence="2" id="KW-0812">Transmembrane</keyword>
<feature type="compositionally biased region" description="Low complexity" evidence="1">
    <location>
        <begin position="1"/>
        <end position="14"/>
    </location>
</feature>
<evidence type="ECO:0000256" key="1">
    <source>
        <dbReference type="SAM" id="MobiDB-lite"/>
    </source>
</evidence>